<sequence>MGEHIILSWFLAFVVCNVAFASDPMPLHDFCAADILAPVKIMRFCCRGPQSAVDFSSLSKVISFAFLFFLDFGDILLPSPVLMCLIRFFCCRGLAFQLDSDRILGVPS</sequence>
<evidence type="ECO:0000313" key="3">
    <source>
        <dbReference type="Proteomes" id="UP001630127"/>
    </source>
</evidence>
<dbReference type="Proteomes" id="UP001630127">
    <property type="component" value="Unassembled WGS sequence"/>
</dbReference>
<proteinExistence type="predicted"/>
<dbReference type="EMBL" id="JBJUIK010000002">
    <property type="protein sequence ID" value="KAL3534164.1"/>
    <property type="molecule type" value="Genomic_DNA"/>
</dbReference>
<keyword evidence="3" id="KW-1185">Reference proteome</keyword>
<evidence type="ECO:0000256" key="1">
    <source>
        <dbReference type="SAM" id="SignalP"/>
    </source>
</evidence>
<name>A0ABD3ASH7_9GENT</name>
<organism evidence="2 3">
    <name type="scientific">Cinchona calisaya</name>
    <dbReference type="NCBI Taxonomy" id="153742"/>
    <lineage>
        <taxon>Eukaryota</taxon>
        <taxon>Viridiplantae</taxon>
        <taxon>Streptophyta</taxon>
        <taxon>Embryophyta</taxon>
        <taxon>Tracheophyta</taxon>
        <taxon>Spermatophyta</taxon>
        <taxon>Magnoliopsida</taxon>
        <taxon>eudicotyledons</taxon>
        <taxon>Gunneridae</taxon>
        <taxon>Pentapetalae</taxon>
        <taxon>asterids</taxon>
        <taxon>lamiids</taxon>
        <taxon>Gentianales</taxon>
        <taxon>Rubiaceae</taxon>
        <taxon>Cinchonoideae</taxon>
        <taxon>Cinchoneae</taxon>
        <taxon>Cinchona</taxon>
    </lineage>
</organism>
<feature type="signal peptide" evidence="1">
    <location>
        <begin position="1"/>
        <end position="21"/>
    </location>
</feature>
<gene>
    <name evidence="2" type="ORF">ACH5RR_002625</name>
</gene>
<keyword evidence="1" id="KW-0732">Signal</keyword>
<protein>
    <submittedName>
        <fullName evidence="2">Uncharacterized protein</fullName>
    </submittedName>
</protein>
<feature type="chain" id="PRO_5044823013" evidence="1">
    <location>
        <begin position="22"/>
        <end position="108"/>
    </location>
</feature>
<accession>A0ABD3ASH7</accession>
<evidence type="ECO:0000313" key="2">
    <source>
        <dbReference type="EMBL" id="KAL3534164.1"/>
    </source>
</evidence>
<dbReference type="AlphaFoldDB" id="A0ABD3ASH7"/>
<reference evidence="2 3" key="1">
    <citation type="submission" date="2024-11" db="EMBL/GenBank/DDBJ databases">
        <title>A near-complete genome assembly of Cinchona calisaya.</title>
        <authorList>
            <person name="Lian D.C."/>
            <person name="Zhao X.W."/>
            <person name="Wei L."/>
        </authorList>
    </citation>
    <scope>NUCLEOTIDE SEQUENCE [LARGE SCALE GENOMIC DNA]</scope>
    <source>
        <tissue evidence="2">Nenye</tissue>
    </source>
</reference>
<comment type="caution">
    <text evidence="2">The sequence shown here is derived from an EMBL/GenBank/DDBJ whole genome shotgun (WGS) entry which is preliminary data.</text>
</comment>